<protein>
    <submittedName>
        <fullName evidence="2">Uncharacterized protein</fullName>
    </submittedName>
</protein>
<dbReference type="GO" id="GO:0003677">
    <property type="term" value="F:DNA binding"/>
    <property type="evidence" value="ECO:0007669"/>
    <property type="project" value="TreeGrafter"/>
</dbReference>
<evidence type="ECO:0000256" key="1">
    <source>
        <dbReference type="SAM" id="MobiDB-lite"/>
    </source>
</evidence>
<feature type="compositionally biased region" description="Low complexity" evidence="1">
    <location>
        <begin position="207"/>
        <end position="218"/>
    </location>
</feature>
<feature type="region of interest" description="Disordered" evidence="1">
    <location>
        <begin position="180"/>
        <end position="218"/>
    </location>
</feature>
<sequence>MMQGDMARAGHSYFGIVNNAQEAHAILEASKLGTAFAWPFSDPRHSSQLLPRVTRRLTDEELVLLFVWEEEEAGIRRWTDHIKWSPSRVSGAFLTYTEVPTGGDPSSRGDDTLIKQSFSATDANGSKMHLIAYTSKSAFTSGVLPLASRDPLVQHMLAQRTRTGHDPRDHPDPSFELFARSSEQRSQSSHSPTASSSAQLFTDSGRSHSNLSSSHSSSILSLATPSFARLISASSDSSMQEVLATAAPSAGLPPVDQDAYPAKRGKGPAPPAMQTSIAPIGGRSYRYDPVRDGPASAPPDVTEFPPSTPWHRSISSESSTHSAPTASPLSESPPSTRASPYDSHPRLLPPLEPPPTASGLVVPRSISPARSPEGSFASLVVENGSQHTMRGAEDRRQLRLLEGGFSF</sequence>
<name>A0A2S5BCP9_9BASI</name>
<keyword evidence="3" id="KW-1185">Reference proteome</keyword>
<feature type="compositionally biased region" description="Low complexity" evidence="1">
    <location>
        <begin position="180"/>
        <end position="197"/>
    </location>
</feature>
<dbReference type="Pfam" id="PF09729">
    <property type="entry name" value="Gti1_Pac2"/>
    <property type="match status" value="1"/>
</dbReference>
<dbReference type="PANTHER" id="PTHR28027:SF1">
    <property type="entry name" value="CAMP INDEPENDENT REGULATORY PROTEIN (AFU_ORTHOLOGUE AFUA_3G09640)"/>
    <property type="match status" value="1"/>
</dbReference>
<gene>
    <name evidence="2" type="ORF">BMF94_2293</name>
</gene>
<accession>A0A2S5BCP9</accession>
<dbReference type="EMBL" id="PJQD01000023">
    <property type="protein sequence ID" value="POY74533.1"/>
    <property type="molecule type" value="Genomic_DNA"/>
</dbReference>
<feature type="compositionally biased region" description="Pro residues" evidence="1">
    <location>
        <begin position="347"/>
        <end position="356"/>
    </location>
</feature>
<proteinExistence type="predicted"/>
<dbReference type="Proteomes" id="UP000237144">
    <property type="component" value="Unassembled WGS sequence"/>
</dbReference>
<comment type="caution">
    <text evidence="2">The sequence shown here is derived from an EMBL/GenBank/DDBJ whole genome shotgun (WGS) entry which is preliminary data.</text>
</comment>
<evidence type="ECO:0000313" key="3">
    <source>
        <dbReference type="Proteomes" id="UP000237144"/>
    </source>
</evidence>
<dbReference type="AlphaFoldDB" id="A0A2S5BCP9"/>
<dbReference type="PANTHER" id="PTHR28027">
    <property type="entry name" value="TRANSCRIPTIONAL REGULATOR MIT1"/>
    <property type="match status" value="1"/>
</dbReference>
<organism evidence="2 3">
    <name type="scientific">Rhodotorula taiwanensis</name>
    <dbReference type="NCBI Taxonomy" id="741276"/>
    <lineage>
        <taxon>Eukaryota</taxon>
        <taxon>Fungi</taxon>
        <taxon>Dikarya</taxon>
        <taxon>Basidiomycota</taxon>
        <taxon>Pucciniomycotina</taxon>
        <taxon>Microbotryomycetes</taxon>
        <taxon>Sporidiobolales</taxon>
        <taxon>Sporidiobolaceae</taxon>
        <taxon>Rhodotorula</taxon>
    </lineage>
</organism>
<dbReference type="InterPro" id="IPR018608">
    <property type="entry name" value="Gti1/Pac2"/>
</dbReference>
<feature type="region of interest" description="Disordered" evidence="1">
    <location>
        <begin position="248"/>
        <end position="373"/>
    </location>
</feature>
<reference evidence="2 3" key="1">
    <citation type="journal article" date="2018" name="Front. Microbiol.">
        <title>Prospects for Fungal Bioremediation of Acidic Radioactive Waste Sites: Characterization and Genome Sequence of Rhodotorula taiwanensis MD1149.</title>
        <authorList>
            <person name="Tkavc R."/>
            <person name="Matrosova V.Y."/>
            <person name="Grichenko O.E."/>
            <person name="Gostincar C."/>
            <person name="Volpe R.P."/>
            <person name="Klimenkova P."/>
            <person name="Gaidamakova E.K."/>
            <person name="Zhou C.E."/>
            <person name="Stewart B.J."/>
            <person name="Lyman M.G."/>
            <person name="Malfatti S.A."/>
            <person name="Rubinfeld B."/>
            <person name="Courtot M."/>
            <person name="Singh J."/>
            <person name="Dalgard C.L."/>
            <person name="Hamilton T."/>
            <person name="Frey K.G."/>
            <person name="Gunde-Cimerman N."/>
            <person name="Dugan L."/>
            <person name="Daly M.J."/>
        </authorList>
    </citation>
    <scope>NUCLEOTIDE SEQUENCE [LARGE SCALE GENOMIC DNA]</scope>
    <source>
        <strain evidence="2 3">MD1149</strain>
    </source>
</reference>
<dbReference type="OrthoDB" id="5572844at2759"/>
<evidence type="ECO:0000313" key="2">
    <source>
        <dbReference type="EMBL" id="POY74533.1"/>
    </source>
</evidence>
<feature type="compositionally biased region" description="Low complexity" evidence="1">
    <location>
        <begin position="313"/>
        <end position="330"/>
    </location>
</feature>